<dbReference type="Pfam" id="PF01643">
    <property type="entry name" value="Acyl-ACP_TE"/>
    <property type="match status" value="1"/>
</dbReference>
<evidence type="ECO:0000256" key="3">
    <source>
        <dbReference type="ARBA" id="ARBA00022801"/>
    </source>
</evidence>
<keyword evidence="7" id="KW-0275">Fatty acid biosynthesis</keyword>
<name>A0A1D3TQB2_9FIRM</name>
<keyword evidence="11" id="KW-1185">Reference proteome</keyword>
<evidence type="ECO:0000256" key="4">
    <source>
        <dbReference type="ARBA" id="ARBA00022832"/>
    </source>
</evidence>
<evidence type="ECO:0000256" key="2">
    <source>
        <dbReference type="ARBA" id="ARBA00022516"/>
    </source>
</evidence>
<dbReference type="InterPro" id="IPR029069">
    <property type="entry name" value="HotDog_dom_sf"/>
</dbReference>
<evidence type="ECO:0000256" key="6">
    <source>
        <dbReference type="ARBA" id="ARBA00023098"/>
    </source>
</evidence>
<dbReference type="GO" id="GO:0016297">
    <property type="term" value="F:fatty acyl-[ACP] hydrolase activity"/>
    <property type="evidence" value="ECO:0007669"/>
    <property type="project" value="InterPro"/>
</dbReference>
<keyword evidence="5" id="KW-0809">Transit peptide</keyword>
<dbReference type="GO" id="GO:0000036">
    <property type="term" value="F:acyl carrier activity"/>
    <property type="evidence" value="ECO:0007669"/>
    <property type="project" value="TreeGrafter"/>
</dbReference>
<protein>
    <submittedName>
        <fullName evidence="10">Acyl-ACP thioesterase</fullName>
    </submittedName>
</protein>
<comment type="similarity">
    <text evidence="1">Belongs to the acyl-ACP thioesterase family.</text>
</comment>
<dbReference type="AlphaFoldDB" id="A0A1D3TQB2"/>
<organism evidence="10 11">
    <name type="scientific">Anaerobium acetethylicum</name>
    <dbReference type="NCBI Taxonomy" id="1619234"/>
    <lineage>
        <taxon>Bacteria</taxon>
        <taxon>Bacillati</taxon>
        <taxon>Bacillota</taxon>
        <taxon>Clostridia</taxon>
        <taxon>Lachnospirales</taxon>
        <taxon>Lachnospiraceae</taxon>
        <taxon>Anaerobium</taxon>
    </lineage>
</organism>
<evidence type="ECO:0000256" key="7">
    <source>
        <dbReference type="ARBA" id="ARBA00023160"/>
    </source>
</evidence>
<keyword evidence="2" id="KW-0444">Lipid biosynthesis</keyword>
<reference evidence="10 11" key="1">
    <citation type="submission" date="2016-09" db="EMBL/GenBank/DDBJ databases">
        <authorList>
            <person name="Capua I."/>
            <person name="De Benedictis P."/>
            <person name="Joannis T."/>
            <person name="Lombin L.H."/>
            <person name="Cattoli G."/>
        </authorList>
    </citation>
    <scope>NUCLEOTIDE SEQUENCE [LARGE SCALE GENOMIC DNA]</scope>
    <source>
        <strain evidence="10 11">GluBS11</strain>
    </source>
</reference>
<dbReference type="InterPro" id="IPR045023">
    <property type="entry name" value="FATA/B"/>
</dbReference>
<keyword evidence="4" id="KW-0276">Fatty acid metabolism</keyword>
<evidence type="ECO:0000256" key="1">
    <source>
        <dbReference type="ARBA" id="ARBA00006500"/>
    </source>
</evidence>
<feature type="domain" description="Acyl-ACP thioesterase-like C-terminal" evidence="9">
    <location>
        <begin position="152"/>
        <end position="204"/>
    </location>
</feature>
<proteinExistence type="inferred from homology"/>
<evidence type="ECO:0000256" key="5">
    <source>
        <dbReference type="ARBA" id="ARBA00022946"/>
    </source>
</evidence>
<dbReference type="PANTHER" id="PTHR31727">
    <property type="entry name" value="OLEOYL-ACYL CARRIER PROTEIN THIOESTERASE 1, CHLOROPLASTIC"/>
    <property type="match status" value="1"/>
</dbReference>
<evidence type="ECO:0000259" key="9">
    <source>
        <dbReference type="Pfam" id="PF20791"/>
    </source>
</evidence>
<dbReference type="CDD" id="cd00586">
    <property type="entry name" value="4HBT"/>
    <property type="match status" value="1"/>
</dbReference>
<dbReference type="Gene3D" id="3.10.129.10">
    <property type="entry name" value="Hotdog Thioesterase"/>
    <property type="match status" value="1"/>
</dbReference>
<dbReference type="OrthoDB" id="9801517at2"/>
<keyword evidence="6" id="KW-0443">Lipid metabolism</keyword>
<dbReference type="Pfam" id="PF20791">
    <property type="entry name" value="Acyl-ACP_TE_C"/>
    <property type="match status" value="1"/>
</dbReference>
<dbReference type="RefSeq" id="WP_091230222.1">
    <property type="nucleotide sequence ID" value="NZ_FMKA01000002.1"/>
</dbReference>
<dbReference type="STRING" id="1619234.SAMN05421730_1002112"/>
<evidence type="ECO:0000313" key="10">
    <source>
        <dbReference type="EMBL" id="SCP95675.1"/>
    </source>
</evidence>
<dbReference type="Proteomes" id="UP000199315">
    <property type="component" value="Unassembled WGS sequence"/>
</dbReference>
<keyword evidence="3" id="KW-0378">Hydrolase</keyword>
<feature type="domain" description="Acyl-ACP thioesterase N-terminal hotdog" evidence="8">
    <location>
        <begin position="4"/>
        <end position="128"/>
    </location>
</feature>
<sequence length="234" mass="26712">MYTFNSRVRYSETGLDGRLSLDSLVNYFQDCSTFQSEDNGLGLDFLKTRGKAWVLSSWQIVVDRYPELGREIRTGTWAYQFDGFYGSRNFVMEDGESGYAAYANSLWVLVDLASGRPVRVTDDVVAGYQMEPRIEMDYASRKIVIPAEMEKCGPFPVRRYHIDTNRHVNNGRYIQMAREFIPDDFRTGQIRAEYKKAAVYGDLIFPAVSEKEGTYVVTLSDSSGKHFAVVEFGI</sequence>
<dbReference type="PANTHER" id="PTHR31727:SF6">
    <property type="entry name" value="OLEOYL-ACYL CARRIER PROTEIN THIOESTERASE 1, CHLOROPLASTIC"/>
    <property type="match status" value="1"/>
</dbReference>
<dbReference type="SUPFAM" id="SSF54637">
    <property type="entry name" value="Thioesterase/thiol ester dehydrase-isomerase"/>
    <property type="match status" value="2"/>
</dbReference>
<dbReference type="InterPro" id="IPR002864">
    <property type="entry name" value="Acyl-ACP_thioesterase_NHD"/>
</dbReference>
<gene>
    <name evidence="10" type="ORF">SAMN05421730_1002112</name>
</gene>
<evidence type="ECO:0000313" key="11">
    <source>
        <dbReference type="Proteomes" id="UP000199315"/>
    </source>
</evidence>
<accession>A0A1D3TQB2</accession>
<dbReference type="InterPro" id="IPR049427">
    <property type="entry name" value="Acyl-ACP_TE_C"/>
</dbReference>
<evidence type="ECO:0000259" key="8">
    <source>
        <dbReference type="Pfam" id="PF01643"/>
    </source>
</evidence>
<dbReference type="EMBL" id="FMKA01000002">
    <property type="protein sequence ID" value="SCP95675.1"/>
    <property type="molecule type" value="Genomic_DNA"/>
</dbReference>